<reference evidence="1" key="1">
    <citation type="submission" date="2021-06" db="EMBL/GenBank/DDBJ databases">
        <title>Parelaphostrongylus tenuis whole genome reference sequence.</title>
        <authorList>
            <person name="Garwood T.J."/>
            <person name="Larsen P.A."/>
            <person name="Fountain-Jones N.M."/>
            <person name="Garbe J.R."/>
            <person name="Macchietto M.G."/>
            <person name="Kania S.A."/>
            <person name="Gerhold R.W."/>
            <person name="Richards J.E."/>
            <person name="Wolf T.M."/>
        </authorList>
    </citation>
    <scope>NUCLEOTIDE SEQUENCE</scope>
    <source>
        <strain evidence="1">MNPRO001-30</strain>
        <tissue evidence="1">Meninges</tissue>
    </source>
</reference>
<gene>
    <name evidence="1" type="ORF">KIN20_001589</name>
</gene>
<dbReference type="AlphaFoldDB" id="A0AAD5MD07"/>
<keyword evidence="2" id="KW-1185">Reference proteome</keyword>
<accession>A0AAD5MD07</accession>
<dbReference type="Proteomes" id="UP001196413">
    <property type="component" value="Unassembled WGS sequence"/>
</dbReference>
<sequence>MLRIDVVLKTDAGEYECKIQRGSHTVTKKIRLIVKIPDIQLNVTHVYTICLRWSLTDDGSDIYSVCLSERTRRSRSLVEDLGIEAESDSRGSTFYCDHSLFHQGVASIRLFA</sequence>
<protein>
    <submittedName>
        <fullName evidence="1">Uncharacterized protein</fullName>
    </submittedName>
</protein>
<comment type="caution">
    <text evidence="1">The sequence shown here is derived from an EMBL/GenBank/DDBJ whole genome shotgun (WGS) entry which is preliminary data.</text>
</comment>
<organism evidence="1 2">
    <name type="scientific">Parelaphostrongylus tenuis</name>
    <name type="common">Meningeal worm</name>
    <dbReference type="NCBI Taxonomy" id="148309"/>
    <lineage>
        <taxon>Eukaryota</taxon>
        <taxon>Metazoa</taxon>
        <taxon>Ecdysozoa</taxon>
        <taxon>Nematoda</taxon>
        <taxon>Chromadorea</taxon>
        <taxon>Rhabditida</taxon>
        <taxon>Rhabditina</taxon>
        <taxon>Rhabditomorpha</taxon>
        <taxon>Strongyloidea</taxon>
        <taxon>Metastrongylidae</taxon>
        <taxon>Parelaphostrongylus</taxon>
    </lineage>
</organism>
<evidence type="ECO:0000313" key="2">
    <source>
        <dbReference type="Proteomes" id="UP001196413"/>
    </source>
</evidence>
<dbReference type="EMBL" id="JAHQIW010000210">
    <property type="protein sequence ID" value="KAJ1346701.1"/>
    <property type="molecule type" value="Genomic_DNA"/>
</dbReference>
<proteinExistence type="predicted"/>
<evidence type="ECO:0000313" key="1">
    <source>
        <dbReference type="EMBL" id="KAJ1346701.1"/>
    </source>
</evidence>
<name>A0AAD5MD07_PARTN</name>